<protein>
    <recommendedName>
        <fullName evidence="9">V-type proton ATPase subunit F</fullName>
    </recommendedName>
</protein>
<sequence length="149" mass="16616">MGKFLYDIKEESSDSNVSLSLDSVSVQTSVVRDPILLIAIIGDEDTCVGYLLGGIGQMDDEQRPNYFIVDRKTKDVDVEAAFRKFVGRGDIGIILITADAAKKISNTLHSYNKAMPMVMEIPGKNGPYEINIDHILKRAKCYEKNVSKW</sequence>
<evidence type="ECO:0000256" key="3">
    <source>
        <dbReference type="ARBA" id="ARBA00022781"/>
    </source>
</evidence>
<evidence type="ECO:0000256" key="4">
    <source>
        <dbReference type="ARBA" id="ARBA00023065"/>
    </source>
</evidence>
<dbReference type="EMBL" id="JAPWTK010000656">
    <property type="protein sequence ID" value="KAJ8937413.1"/>
    <property type="molecule type" value="Genomic_DNA"/>
</dbReference>
<reference evidence="7" key="1">
    <citation type="journal article" date="2023" name="Insect Mol. Biol.">
        <title>Genome sequencing provides insights into the evolution of gene families encoding plant cell wall-degrading enzymes in longhorned beetles.</title>
        <authorList>
            <person name="Shin N.R."/>
            <person name="Okamura Y."/>
            <person name="Kirsch R."/>
            <person name="Pauchet Y."/>
        </authorList>
    </citation>
    <scope>NUCLEOTIDE SEQUENCE</scope>
    <source>
        <strain evidence="7">AMC_N1</strain>
    </source>
</reference>
<comment type="similarity">
    <text evidence="1">Belongs to the V-ATPase F subunit family.</text>
</comment>
<dbReference type="AlphaFoldDB" id="A0AAV8XEL7"/>
<keyword evidence="2" id="KW-0813">Transport</keyword>
<evidence type="ECO:0000256" key="1">
    <source>
        <dbReference type="ARBA" id="ARBA00010148"/>
    </source>
</evidence>
<dbReference type="NCBIfam" id="TIGR01101">
    <property type="entry name" value="V_ATP_synt_F"/>
    <property type="match status" value="1"/>
</dbReference>
<evidence type="ECO:0000256" key="2">
    <source>
        <dbReference type="ARBA" id="ARBA00022448"/>
    </source>
</evidence>
<evidence type="ECO:0008006" key="9">
    <source>
        <dbReference type="Google" id="ProtNLM"/>
    </source>
</evidence>
<dbReference type="InterPro" id="IPR005772">
    <property type="entry name" value="ATPase_V1-cplx_fsu_euk"/>
</dbReference>
<evidence type="ECO:0000256" key="6">
    <source>
        <dbReference type="ARBA" id="ARBA00046957"/>
    </source>
</evidence>
<name>A0AAV8XEL7_9CUCU</name>
<evidence type="ECO:0000256" key="5">
    <source>
        <dbReference type="ARBA" id="ARBA00045737"/>
    </source>
</evidence>
<dbReference type="PANTHER" id="PTHR13861:SF2">
    <property type="entry name" value="V-TYPE PROTON ATPASE SUBUNIT F"/>
    <property type="match status" value="1"/>
</dbReference>
<dbReference type="SUPFAM" id="SSF159468">
    <property type="entry name" value="AtpF-like"/>
    <property type="match status" value="1"/>
</dbReference>
<comment type="caution">
    <text evidence="7">The sequence shown here is derived from an EMBL/GenBank/DDBJ whole genome shotgun (WGS) entry which is preliminary data.</text>
</comment>
<dbReference type="InterPro" id="IPR008218">
    <property type="entry name" value="ATPase_V1-cplx_f_g_su"/>
</dbReference>
<gene>
    <name evidence="7" type="ORF">NQ318_012530</name>
</gene>
<comment type="function">
    <text evidence="5">Subunit of the V1 complex of vacuolar(H+)-ATPase (V-ATPase), a multisubunit enzyme composed of a peripheral complex (V1) that hydrolyzes ATP and a membrane integral complex (V0) that translocates protons. V-ATPase is responsible for acidifying and maintaining the pH of intracellular compartments and in some cell types, is targeted to the plasma membrane, where it is responsible for acidifying the extracellular environment.</text>
</comment>
<accession>A0AAV8XEL7</accession>
<proteinExistence type="inferred from homology"/>
<dbReference type="GO" id="GO:0033180">
    <property type="term" value="C:proton-transporting V-type ATPase, V1 domain"/>
    <property type="evidence" value="ECO:0007669"/>
    <property type="project" value="InterPro"/>
</dbReference>
<keyword evidence="4" id="KW-0406">Ion transport</keyword>
<comment type="subunit">
    <text evidence="6">V-ATPase is a heteromultimeric enzyme made up of two complexes: the ATP-hydrolytic V1 complex and the proton translocation V0 complex. The V1 complex consists of three catalytic AB heterodimers that form a heterohexamer, three peripheral stalks each consisting of EG heterodimers, one central rotor including subunits D and F, and the regulatory subunits C and H. The proton translocation complex V0 consists of the proton transport subunit a, a ring of proteolipid subunits c9c'', rotary subunit d, subunits e and f, and the accessory subunits VhaAC45 and ATP6AP2.</text>
</comment>
<evidence type="ECO:0000313" key="7">
    <source>
        <dbReference type="EMBL" id="KAJ8937413.1"/>
    </source>
</evidence>
<dbReference type="PANTHER" id="PTHR13861">
    <property type="entry name" value="VACUOLAR ATP SYNTHASE SUBUNIT F"/>
    <property type="match status" value="1"/>
</dbReference>
<organism evidence="7 8">
    <name type="scientific">Aromia moschata</name>
    <dbReference type="NCBI Taxonomy" id="1265417"/>
    <lineage>
        <taxon>Eukaryota</taxon>
        <taxon>Metazoa</taxon>
        <taxon>Ecdysozoa</taxon>
        <taxon>Arthropoda</taxon>
        <taxon>Hexapoda</taxon>
        <taxon>Insecta</taxon>
        <taxon>Pterygota</taxon>
        <taxon>Neoptera</taxon>
        <taxon>Endopterygota</taxon>
        <taxon>Coleoptera</taxon>
        <taxon>Polyphaga</taxon>
        <taxon>Cucujiformia</taxon>
        <taxon>Chrysomeloidea</taxon>
        <taxon>Cerambycidae</taxon>
        <taxon>Cerambycinae</taxon>
        <taxon>Callichromatini</taxon>
        <taxon>Aromia</taxon>
    </lineage>
</organism>
<dbReference type="Pfam" id="PF01990">
    <property type="entry name" value="ATP-synt_F"/>
    <property type="match status" value="1"/>
</dbReference>
<keyword evidence="3" id="KW-0375">Hydrogen ion transport</keyword>
<dbReference type="InterPro" id="IPR036906">
    <property type="entry name" value="ATPase_V1_fsu_sf"/>
</dbReference>
<dbReference type="Proteomes" id="UP001162162">
    <property type="component" value="Unassembled WGS sequence"/>
</dbReference>
<dbReference type="Gene3D" id="3.40.50.10580">
    <property type="entry name" value="ATPase, V1 complex, subunit F"/>
    <property type="match status" value="1"/>
</dbReference>
<evidence type="ECO:0000313" key="8">
    <source>
        <dbReference type="Proteomes" id="UP001162162"/>
    </source>
</evidence>
<dbReference type="GO" id="GO:0046961">
    <property type="term" value="F:proton-transporting ATPase activity, rotational mechanism"/>
    <property type="evidence" value="ECO:0007669"/>
    <property type="project" value="InterPro"/>
</dbReference>
<keyword evidence="8" id="KW-1185">Reference proteome</keyword>